<protein>
    <recommendedName>
        <fullName evidence="1">UPF0311 protein J2739_004309</fullName>
    </recommendedName>
</protein>
<dbReference type="Proteomes" id="UP001184230">
    <property type="component" value="Unassembled WGS sequence"/>
</dbReference>
<evidence type="ECO:0000313" key="3">
    <source>
        <dbReference type="Proteomes" id="UP001184230"/>
    </source>
</evidence>
<dbReference type="EMBL" id="JAVDRF010000011">
    <property type="protein sequence ID" value="MDR6538516.1"/>
    <property type="molecule type" value="Genomic_DNA"/>
</dbReference>
<dbReference type="PANTHER" id="PTHR37315">
    <property type="entry name" value="UPF0311 PROTEIN BLR7842"/>
    <property type="match status" value="1"/>
</dbReference>
<evidence type="ECO:0000256" key="1">
    <source>
        <dbReference type="HAMAP-Rule" id="MF_00775"/>
    </source>
</evidence>
<name>A0ABU1NKX0_9BURK</name>
<keyword evidence="3" id="KW-1185">Reference proteome</keyword>
<sequence length="155" mass="16978">MTPIELRPLFTIKAEVDAPAQLVGAVPHGYTRRVMCVSGGHFEGDRLRGRVLPGGADVVLERPDGGLHLDVRLVLETSAGELIYMTYSGRRNGPTPEIMKKIVNREPIARGADYFRVAVQFEAAAPGLRWLNDKIAIGTGTREPNGPVYDIWEVA</sequence>
<dbReference type="Gene3D" id="2.40.160.20">
    <property type="match status" value="1"/>
</dbReference>
<dbReference type="HAMAP" id="MF_00775">
    <property type="entry name" value="UPF0311"/>
    <property type="match status" value="1"/>
</dbReference>
<dbReference type="InterPro" id="IPR020915">
    <property type="entry name" value="UPF0311"/>
</dbReference>
<dbReference type="Pfam" id="PF11578">
    <property type="entry name" value="DUF3237"/>
    <property type="match status" value="1"/>
</dbReference>
<comment type="similarity">
    <text evidence="1">Belongs to the UPF0311 family.</text>
</comment>
<gene>
    <name evidence="2" type="ORF">J2739_004309</name>
</gene>
<dbReference type="PANTHER" id="PTHR37315:SF1">
    <property type="entry name" value="UPF0311 PROTEIN BLR7842"/>
    <property type="match status" value="1"/>
</dbReference>
<reference evidence="2 3" key="1">
    <citation type="submission" date="2023-07" db="EMBL/GenBank/DDBJ databases">
        <title>Sorghum-associated microbial communities from plants grown in Nebraska, USA.</title>
        <authorList>
            <person name="Schachtman D."/>
        </authorList>
    </citation>
    <scope>NUCLEOTIDE SEQUENCE [LARGE SCALE GENOMIC DNA]</scope>
    <source>
        <strain evidence="2 3">DS1781</strain>
    </source>
</reference>
<dbReference type="RefSeq" id="WP_309905384.1">
    <property type="nucleotide sequence ID" value="NZ_JAVDRF010000011.1"/>
</dbReference>
<accession>A0ABU1NKX0</accession>
<comment type="caution">
    <text evidence="2">The sequence shown here is derived from an EMBL/GenBank/DDBJ whole genome shotgun (WGS) entry which is preliminary data.</text>
</comment>
<proteinExistence type="inferred from homology"/>
<evidence type="ECO:0000313" key="2">
    <source>
        <dbReference type="EMBL" id="MDR6538516.1"/>
    </source>
</evidence>
<organism evidence="2 3">
    <name type="scientific">Variovorax soli</name>
    <dbReference type="NCBI Taxonomy" id="376815"/>
    <lineage>
        <taxon>Bacteria</taxon>
        <taxon>Pseudomonadati</taxon>
        <taxon>Pseudomonadota</taxon>
        <taxon>Betaproteobacteria</taxon>
        <taxon>Burkholderiales</taxon>
        <taxon>Comamonadaceae</taxon>
        <taxon>Variovorax</taxon>
    </lineage>
</organism>